<dbReference type="Proteomes" id="UP000694941">
    <property type="component" value="Unplaced"/>
</dbReference>
<dbReference type="Pfam" id="PF00610">
    <property type="entry name" value="DEP"/>
    <property type="match status" value="1"/>
</dbReference>
<evidence type="ECO:0000256" key="2">
    <source>
        <dbReference type="SAM" id="MobiDB-lite"/>
    </source>
</evidence>
<sequence>MTRSVKSNAMDQSKQEDVPRELVFSKMERLIREMQNPETGVPVRSQKLFLTSIPCAFMGYDLVEWLMDRLDIEDIAEAIHIANILCQHGYFFPVNDTKFALKDDSTLYRFQTPYFWPSNHQPDNTDYAIFLMKRTLKNKQKHGLEDYEQEALARLKKLLCHKWEFVCMQAEEQVNLAKERKKTDKIVLDSQEKAYWLVQRPPPGIFSCLERSPIANKQTTKKAKTKEELKKRVEFFKQYICKPRTRLRQVLESLILRCKEYADFDPFISGAQPSNPWISDDTTLWHLNNDLVETPTEKRVKRWTISLEELLADPTGVVEFEVYLRKEYSYENIRFWKAVQGLKRGSQTGIADRVKDIYEEFLAAGAPCEVNLDSKTVEVTQELMRSPSRYTFDAAQEHVFSLMKKDSYARFLRSDHYKNLIRNAQQTAQKKKFFNFGASTRKKSSPAAGTSKRRNSGSHMTNSTVDLSLTRQPSVERPFTGKHSHSTSDLQDLETPSDKLSCSRLSSPSVSRDRVNDTVRSTLQVPRGSQRMEHSSSSLDETSSNLSLAVPRRTRNLVAPWELED</sequence>
<dbReference type="RefSeq" id="XP_013792632.2">
    <property type="nucleotide sequence ID" value="XM_013937178.2"/>
</dbReference>
<feature type="compositionally biased region" description="Low complexity" evidence="2">
    <location>
        <begin position="535"/>
        <end position="547"/>
    </location>
</feature>
<organism evidence="5 6">
    <name type="scientific">Limulus polyphemus</name>
    <name type="common">Atlantic horseshoe crab</name>
    <dbReference type="NCBI Taxonomy" id="6850"/>
    <lineage>
        <taxon>Eukaryota</taxon>
        <taxon>Metazoa</taxon>
        <taxon>Ecdysozoa</taxon>
        <taxon>Arthropoda</taxon>
        <taxon>Chelicerata</taxon>
        <taxon>Merostomata</taxon>
        <taxon>Xiphosura</taxon>
        <taxon>Limulidae</taxon>
        <taxon>Limulus</taxon>
    </lineage>
</organism>
<dbReference type="SMART" id="SM00049">
    <property type="entry name" value="DEP"/>
    <property type="match status" value="1"/>
</dbReference>
<dbReference type="PROSITE" id="PS50186">
    <property type="entry name" value="DEP"/>
    <property type="match status" value="1"/>
</dbReference>
<dbReference type="Gene3D" id="1.10.167.10">
    <property type="entry name" value="Regulator of G-protein Signalling 4, domain 2"/>
    <property type="match status" value="1"/>
</dbReference>
<feature type="region of interest" description="Disordered" evidence="2">
    <location>
        <begin position="433"/>
        <end position="547"/>
    </location>
</feature>
<dbReference type="Pfam" id="PF00615">
    <property type="entry name" value="RGS"/>
    <property type="match status" value="1"/>
</dbReference>
<dbReference type="InterPro" id="IPR016137">
    <property type="entry name" value="RGS"/>
</dbReference>
<dbReference type="PANTHER" id="PTHR45746:SF5">
    <property type="entry name" value="REGULATOR OF G-PROTEIN SIGNALING 7"/>
    <property type="match status" value="1"/>
</dbReference>
<dbReference type="InterPro" id="IPR015898">
    <property type="entry name" value="G-protein_gamma-like_dom"/>
</dbReference>
<proteinExistence type="predicted"/>
<dbReference type="CDD" id="cd08705">
    <property type="entry name" value="RGS_R7-like"/>
    <property type="match status" value="1"/>
</dbReference>
<evidence type="ECO:0000313" key="5">
    <source>
        <dbReference type="Proteomes" id="UP000694941"/>
    </source>
</evidence>
<dbReference type="Gene3D" id="1.10.1240.60">
    <property type="match status" value="1"/>
</dbReference>
<dbReference type="Pfam" id="PF00631">
    <property type="entry name" value="G-gamma"/>
    <property type="match status" value="1"/>
</dbReference>
<accession>A0ABM1C1K3</accession>
<dbReference type="InterPro" id="IPR034483">
    <property type="entry name" value="RGS_Egl-10"/>
</dbReference>
<dbReference type="InterPro" id="IPR000591">
    <property type="entry name" value="DEP_dom"/>
</dbReference>
<dbReference type="InterPro" id="IPR036284">
    <property type="entry name" value="GGL_sf"/>
</dbReference>
<dbReference type="SUPFAM" id="SSF48670">
    <property type="entry name" value="Transducin (heterotrimeric G protein), gamma chain"/>
    <property type="match status" value="1"/>
</dbReference>
<dbReference type="CDD" id="cd04450">
    <property type="entry name" value="DEP_RGS7-like"/>
    <property type="match status" value="1"/>
</dbReference>
<dbReference type="InterPro" id="IPR047016">
    <property type="entry name" value="RGS6/7/9/11"/>
</dbReference>
<dbReference type="SUPFAM" id="SSF48097">
    <property type="entry name" value="Regulator of G-protein signaling, RGS"/>
    <property type="match status" value="1"/>
</dbReference>
<reference evidence="6" key="1">
    <citation type="submission" date="2025-08" db="UniProtKB">
        <authorList>
            <consortium name="RefSeq"/>
        </authorList>
    </citation>
    <scope>IDENTIFICATION</scope>
    <source>
        <tissue evidence="6">Muscle</tissue>
    </source>
</reference>
<evidence type="ECO:0000256" key="1">
    <source>
        <dbReference type="ARBA" id="ARBA00022700"/>
    </source>
</evidence>
<feature type="compositionally biased region" description="Low complexity" evidence="2">
    <location>
        <begin position="498"/>
        <end position="510"/>
    </location>
</feature>
<dbReference type="Pfam" id="PF18148">
    <property type="entry name" value="RGS_DHEX"/>
    <property type="match status" value="1"/>
</dbReference>
<feature type="compositionally biased region" description="Polar residues" evidence="2">
    <location>
        <begin position="457"/>
        <end position="473"/>
    </location>
</feature>
<gene>
    <name evidence="6" type="primary">LOC106476521</name>
</gene>
<dbReference type="PRINTS" id="PR01301">
    <property type="entry name" value="RGSPROTEIN"/>
</dbReference>
<name>A0ABM1C1K3_LIMPO</name>
<dbReference type="InterPro" id="IPR036305">
    <property type="entry name" value="RGS_sf"/>
</dbReference>
<evidence type="ECO:0000313" key="6">
    <source>
        <dbReference type="RefSeq" id="XP_013792632.2"/>
    </source>
</evidence>
<dbReference type="SUPFAM" id="SSF46785">
    <property type="entry name" value="Winged helix' DNA-binding domain"/>
    <property type="match status" value="1"/>
</dbReference>
<dbReference type="InterPro" id="IPR040759">
    <property type="entry name" value="RGS_DHEX"/>
</dbReference>
<keyword evidence="1" id="KW-0734">Signal transduction inhibitor</keyword>
<feature type="domain" description="DEP" evidence="4">
    <location>
        <begin position="37"/>
        <end position="112"/>
    </location>
</feature>
<dbReference type="PANTHER" id="PTHR45746">
    <property type="entry name" value="LP21163P"/>
    <property type="match status" value="1"/>
</dbReference>
<dbReference type="SMART" id="SM00224">
    <property type="entry name" value="GGL"/>
    <property type="match status" value="1"/>
</dbReference>
<dbReference type="PROSITE" id="PS50132">
    <property type="entry name" value="RGS"/>
    <property type="match status" value="1"/>
</dbReference>
<dbReference type="Gene3D" id="1.10.10.10">
    <property type="entry name" value="Winged helix-like DNA-binding domain superfamily/Winged helix DNA-binding domain"/>
    <property type="match status" value="1"/>
</dbReference>
<evidence type="ECO:0000259" key="3">
    <source>
        <dbReference type="PROSITE" id="PS50132"/>
    </source>
</evidence>
<dbReference type="GeneID" id="106476521"/>
<dbReference type="InterPro" id="IPR044926">
    <property type="entry name" value="RGS_subdomain_2"/>
</dbReference>
<dbReference type="InterPro" id="IPR047017">
    <property type="entry name" value="RGS6/7/9/11_DHEX_sf"/>
</dbReference>
<protein>
    <submittedName>
        <fullName evidence="6">Regulator of G-protein signaling 7-like isoform X1</fullName>
    </submittedName>
</protein>
<dbReference type="InterPro" id="IPR036390">
    <property type="entry name" value="WH_DNA-bd_sf"/>
</dbReference>
<dbReference type="InterPro" id="IPR036388">
    <property type="entry name" value="WH-like_DNA-bd_sf"/>
</dbReference>
<keyword evidence="5" id="KW-1185">Reference proteome</keyword>
<evidence type="ECO:0000259" key="4">
    <source>
        <dbReference type="PROSITE" id="PS50186"/>
    </source>
</evidence>
<dbReference type="SMART" id="SM01224">
    <property type="entry name" value="G_gamma"/>
    <property type="match status" value="1"/>
</dbReference>
<feature type="domain" description="RGS" evidence="3">
    <location>
        <begin position="306"/>
        <end position="421"/>
    </location>
</feature>
<dbReference type="SMART" id="SM00315">
    <property type="entry name" value="RGS"/>
    <property type="match status" value="1"/>
</dbReference>